<protein>
    <submittedName>
        <fullName evidence="1">Uncharacterized protein</fullName>
    </submittedName>
</protein>
<dbReference type="Proteomes" id="UP000298663">
    <property type="component" value="Chromosome X"/>
</dbReference>
<gene>
    <name evidence="1" type="ORF">L596_001239</name>
</gene>
<name>A0A4U8UN63_STECR</name>
<keyword evidence="2" id="KW-1185">Reference proteome</keyword>
<reference evidence="1 2" key="1">
    <citation type="journal article" date="2015" name="Genome Biol.">
        <title>Comparative genomics of Steinernema reveals deeply conserved gene regulatory networks.</title>
        <authorList>
            <person name="Dillman A.R."/>
            <person name="Macchietto M."/>
            <person name="Porter C.F."/>
            <person name="Rogers A."/>
            <person name="Williams B."/>
            <person name="Antoshechkin I."/>
            <person name="Lee M.M."/>
            <person name="Goodwin Z."/>
            <person name="Lu X."/>
            <person name="Lewis E.E."/>
            <person name="Goodrich-Blair H."/>
            <person name="Stock S.P."/>
            <person name="Adams B.J."/>
            <person name="Sternberg P.W."/>
            <person name="Mortazavi A."/>
        </authorList>
    </citation>
    <scope>NUCLEOTIDE SEQUENCE [LARGE SCALE GENOMIC DNA]</scope>
    <source>
        <strain evidence="1 2">ALL</strain>
    </source>
</reference>
<evidence type="ECO:0000313" key="2">
    <source>
        <dbReference type="Proteomes" id="UP000298663"/>
    </source>
</evidence>
<dbReference type="EMBL" id="CM016762">
    <property type="protein sequence ID" value="TMS33507.1"/>
    <property type="molecule type" value="Genomic_DNA"/>
</dbReference>
<organism evidence="1 2">
    <name type="scientific">Steinernema carpocapsae</name>
    <name type="common">Entomopathogenic nematode</name>
    <dbReference type="NCBI Taxonomy" id="34508"/>
    <lineage>
        <taxon>Eukaryota</taxon>
        <taxon>Metazoa</taxon>
        <taxon>Ecdysozoa</taxon>
        <taxon>Nematoda</taxon>
        <taxon>Chromadorea</taxon>
        <taxon>Rhabditida</taxon>
        <taxon>Tylenchina</taxon>
        <taxon>Panagrolaimomorpha</taxon>
        <taxon>Strongyloidoidea</taxon>
        <taxon>Steinernematidae</taxon>
        <taxon>Steinernema</taxon>
    </lineage>
</organism>
<accession>A0A4U8UN63</accession>
<dbReference type="AlphaFoldDB" id="A0A4U8UN63"/>
<dbReference type="EMBL" id="AZBU02000001">
    <property type="protein sequence ID" value="TMS33507.1"/>
    <property type="molecule type" value="Genomic_DNA"/>
</dbReference>
<evidence type="ECO:0000313" key="1">
    <source>
        <dbReference type="EMBL" id="TMS33507.1"/>
    </source>
</evidence>
<comment type="caution">
    <text evidence="1">The sequence shown here is derived from an EMBL/GenBank/DDBJ whole genome shotgun (WGS) entry which is preliminary data.</text>
</comment>
<reference evidence="1 2" key="2">
    <citation type="journal article" date="2019" name="G3 (Bethesda)">
        <title>Hybrid Assembly of the Genome of the Entomopathogenic Nematode Steinernema carpocapsae Identifies the X-Chromosome.</title>
        <authorList>
            <person name="Serra L."/>
            <person name="Macchietto M."/>
            <person name="Macias-Munoz A."/>
            <person name="McGill C.J."/>
            <person name="Rodriguez I.M."/>
            <person name="Rodriguez B."/>
            <person name="Murad R."/>
            <person name="Mortazavi A."/>
        </authorList>
    </citation>
    <scope>NUCLEOTIDE SEQUENCE [LARGE SCALE GENOMIC DNA]</scope>
    <source>
        <strain evidence="1 2">ALL</strain>
    </source>
</reference>
<proteinExistence type="predicted"/>
<sequence length="153" mass="17788">MPRHQRASSGDSSIAIIRRDNYRLLNVEKTHCQTEEQRHESFANLLSERLITFAEKIQAAYKQNTSTLNGHLSLINEIEQLMEREKNGDRNTHLEHGMQIFYKSCEMAHERDTVLDSNVRRIRTLTRQLTEERATIDAVLMAHVQSIVCKITL</sequence>